<dbReference type="KEGG" id="ctp:CTRG_06115"/>
<dbReference type="EMBL" id="GG692405">
    <property type="protein sequence ID" value="EER30331.1"/>
    <property type="molecule type" value="Genomic_DNA"/>
</dbReference>
<protein>
    <recommendedName>
        <fullName evidence="2">YMC020W-like alpha/beta hydrolase domain-containing protein</fullName>
    </recommendedName>
</protein>
<dbReference type="Pfam" id="PF26147">
    <property type="entry name" value="AB_HYDROLASE_YMC0-YMC35"/>
    <property type="match status" value="1"/>
</dbReference>
<feature type="compositionally biased region" description="Polar residues" evidence="1">
    <location>
        <begin position="18"/>
        <end position="33"/>
    </location>
</feature>
<evidence type="ECO:0000259" key="2">
    <source>
        <dbReference type="Pfam" id="PF26147"/>
    </source>
</evidence>
<feature type="domain" description="YMC020W-like alpha/beta hydrolase" evidence="2">
    <location>
        <begin position="319"/>
        <end position="654"/>
    </location>
</feature>
<feature type="compositionally biased region" description="Low complexity" evidence="1">
    <location>
        <begin position="38"/>
        <end position="53"/>
    </location>
</feature>
<evidence type="ECO:0000313" key="4">
    <source>
        <dbReference type="Proteomes" id="UP000002037"/>
    </source>
</evidence>
<dbReference type="RefSeq" id="XP_002546637.1">
    <property type="nucleotide sequence ID" value="XM_002546591.1"/>
</dbReference>
<dbReference type="GeneID" id="8298765"/>
<reference evidence="3 4" key="1">
    <citation type="journal article" date="2009" name="Nature">
        <title>Evolution of pathogenicity and sexual reproduction in eight Candida genomes.</title>
        <authorList>
            <person name="Butler G."/>
            <person name="Rasmussen M.D."/>
            <person name="Lin M.F."/>
            <person name="Santos M.A."/>
            <person name="Sakthikumar S."/>
            <person name="Munro C.A."/>
            <person name="Rheinbay E."/>
            <person name="Grabherr M."/>
            <person name="Forche A."/>
            <person name="Reedy J.L."/>
            <person name="Agrafioti I."/>
            <person name="Arnaud M.B."/>
            <person name="Bates S."/>
            <person name="Brown A.J."/>
            <person name="Brunke S."/>
            <person name="Costanzo M.C."/>
            <person name="Fitzpatrick D.A."/>
            <person name="de Groot P.W."/>
            <person name="Harris D."/>
            <person name="Hoyer L.L."/>
            <person name="Hube B."/>
            <person name="Klis F.M."/>
            <person name="Kodira C."/>
            <person name="Lennard N."/>
            <person name="Logue M.E."/>
            <person name="Martin R."/>
            <person name="Neiman A.M."/>
            <person name="Nikolaou E."/>
            <person name="Quail M.A."/>
            <person name="Quinn J."/>
            <person name="Santos M.C."/>
            <person name="Schmitzberger F.F."/>
            <person name="Sherlock G."/>
            <person name="Shah P."/>
            <person name="Silverstein K.A."/>
            <person name="Skrzypek M.S."/>
            <person name="Soll D."/>
            <person name="Staggs R."/>
            <person name="Stansfield I."/>
            <person name="Stumpf M.P."/>
            <person name="Sudbery P.E."/>
            <person name="Srikantha T."/>
            <person name="Zeng Q."/>
            <person name="Berman J."/>
            <person name="Berriman M."/>
            <person name="Heitman J."/>
            <person name="Gow N.A."/>
            <person name="Lorenz M.C."/>
            <person name="Birren B.W."/>
            <person name="Kellis M."/>
            <person name="Cuomo C.A."/>
        </authorList>
    </citation>
    <scope>NUCLEOTIDE SEQUENCE [LARGE SCALE GENOMIC DNA]</scope>
    <source>
        <strain evidence="4">ATCC MYA-3404 / T1</strain>
    </source>
</reference>
<dbReference type="eggNOG" id="ENOG502RJSV">
    <property type="taxonomic scope" value="Eukaryota"/>
</dbReference>
<organism evidence="3 4">
    <name type="scientific">Candida tropicalis (strain ATCC MYA-3404 / T1)</name>
    <name type="common">Yeast</name>
    <dbReference type="NCBI Taxonomy" id="294747"/>
    <lineage>
        <taxon>Eukaryota</taxon>
        <taxon>Fungi</taxon>
        <taxon>Dikarya</taxon>
        <taxon>Ascomycota</taxon>
        <taxon>Saccharomycotina</taxon>
        <taxon>Pichiomycetes</taxon>
        <taxon>Debaryomycetaceae</taxon>
        <taxon>Candida/Lodderomyces clade</taxon>
        <taxon>Candida</taxon>
    </lineage>
</organism>
<dbReference type="AlphaFoldDB" id="C5MJ72"/>
<name>C5MJ72_CANTT</name>
<dbReference type="InterPro" id="IPR058933">
    <property type="entry name" value="YMC020W-like_ab_hydrolase"/>
</dbReference>
<evidence type="ECO:0000313" key="3">
    <source>
        <dbReference type="EMBL" id="EER30331.1"/>
    </source>
</evidence>
<sequence length="711" mass="80954">MSPETEDITDNDHHDVSIHNQEQTQLVPRNQSVDGPDTATLQPQPQQTQVQQARTTSWFFWSSSQTVVIEETTNEDQAIEPEEDNVQPQIEILETQPYAQSEQPSLPSEPQPTWWQSIFTSKTTEVNNSQPTPKSTPSELQSETAPLLSNSKETHHLQQPQNTWWGWLTGSRTEEDHEDEENTSDISNLDLYKSAKATIESSKFDSHHYIFKNTVNCKSIELSVFNSLTESNPVVYSSRKRPLLATEVLENSISNGANRQDSISSIGSFNPDSSGNIVTPLFEENYRRITLKTKLRIYSDDLLCGHKSEFHLYKEKNITKRAKSSLQRIIIIGVHSFLPNKMVRALIGANTGNAKRFVNNASKAVINWLKANNPEFNINDYEIETLAIEGEGKINDRIEKSIQLMKNNWLGILESSDFIFMTSYGTSCNLAVNLFAQMLIEFTGLQNTKYLGLLCLNGNLSGPVVGIESKLVVRAFTSSENEIIKELFEFNNCNSKLSNQLTESLKVLIDSNVKITFTGDMNDLNFIPLSSSLGLQYNHPNIRRNIYWEGDRYVPFVSSVLSILCLMRNLGYYNDYGLIKDLCDKLYSNSQPTTAASTTPIYLAEKAYNEAIRFTLESTNLIHKSEHDLLVKYAAKSNPDDNFYNLLPWNLRSFFHDLMKVKHINNLKLVFELIEEFNNWTPLANGNKNFKELKYCLSFLEDFEIAELLMS</sequence>
<dbReference type="PANTHER" id="PTHR47349">
    <property type="entry name" value="CHROMOSOME 8, WHOLE GENOME SHOTGUN SEQUENCE"/>
    <property type="match status" value="1"/>
</dbReference>
<feature type="region of interest" description="Disordered" evidence="1">
    <location>
        <begin position="123"/>
        <end position="145"/>
    </location>
</feature>
<gene>
    <name evidence="3" type="ORF">CTRG_06115</name>
</gene>
<dbReference type="InterPro" id="IPR058934">
    <property type="entry name" value="YMC020W-like"/>
</dbReference>
<evidence type="ECO:0000256" key="1">
    <source>
        <dbReference type="SAM" id="MobiDB-lite"/>
    </source>
</evidence>
<dbReference type="Proteomes" id="UP000002037">
    <property type="component" value="Unassembled WGS sequence"/>
</dbReference>
<dbReference type="VEuPathDB" id="FungiDB:CTRG_06115"/>
<feature type="region of interest" description="Disordered" evidence="1">
    <location>
        <begin position="1"/>
        <end position="53"/>
    </location>
</feature>
<dbReference type="HOGENOM" id="CLU_017830_0_0_1"/>
<dbReference type="PANTHER" id="PTHR47349:SF1">
    <property type="entry name" value="AER328WP"/>
    <property type="match status" value="1"/>
</dbReference>
<dbReference type="OrthoDB" id="5598028at2759"/>
<proteinExistence type="predicted"/>
<keyword evidence="4" id="KW-1185">Reference proteome</keyword>
<accession>C5MJ72</accession>